<organism evidence="2 3">
    <name type="scientific">Streptosporangium nondiastaticum</name>
    <dbReference type="NCBI Taxonomy" id="35764"/>
    <lineage>
        <taxon>Bacteria</taxon>
        <taxon>Bacillati</taxon>
        <taxon>Actinomycetota</taxon>
        <taxon>Actinomycetes</taxon>
        <taxon>Streptosporangiales</taxon>
        <taxon>Streptosporangiaceae</taxon>
        <taxon>Streptosporangium</taxon>
    </lineage>
</organism>
<evidence type="ECO:0000313" key="2">
    <source>
        <dbReference type="EMBL" id="PSJ26481.1"/>
    </source>
</evidence>
<feature type="transmembrane region" description="Helical" evidence="1">
    <location>
        <begin position="17"/>
        <end position="39"/>
    </location>
</feature>
<proteinExistence type="predicted"/>
<name>A0A9X7JMN6_9ACTN</name>
<keyword evidence="1" id="KW-0472">Membrane</keyword>
<dbReference type="Proteomes" id="UP000242427">
    <property type="component" value="Unassembled WGS sequence"/>
</dbReference>
<dbReference type="RefSeq" id="WP_106679214.1">
    <property type="nucleotide sequence ID" value="NZ_PXWG01000070.1"/>
</dbReference>
<protein>
    <submittedName>
        <fullName evidence="2">Uncharacterized protein</fullName>
    </submittedName>
</protein>
<keyword evidence="1" id="KW-1133">Transmembrane helix</keyword>
<feature type="transmembrane region" description="Helical" evidence="1">
    <location>
        <begin position="46"/>
        <end position="65"/>
    </location>
</feature>
<sequence>MIDSSRSATPPTPQPTLAYTALALLLGAVALITLALSLTHDLGTSAFFSLIGAELLLVAAMGALFGTVQVRSTAAAAPEDAAARRLRDEATLDALEPLRGGEQR</sequence>
<gene>
    <name evidence="2" type="ORF">B7P34_22555</name>
</gene>
<dbReference type="EMBL" id="PXWG01000070">
    <property type="protein sequence ID" value="PSJ26481.1"/>
    <property type="molecule type" value="Genomic_DNA"/>
</dbReference>
<comment type="caution">
    <text evidence="2">The sequence shown here is derived from an EMBL/GenBank/DDBJ whole genome shotgun (WGS) entry which is preliminary data.</text>
</comment>
<reference evidence="2 3" key="1">
    <citation type="submission" date="2018-03" db="EMBL/GenBank/DDBJ databases">
        <title>Chitinolytic properties of Streptosporangium nondiastaticum TBG75A20.</title>
        <authorList>
            <person name="Gayathri V."/>
            <person name="Shiburaj S."/>
        </authorList>
    </citation>
    <scope>NUCLEOTIDE SEQUENCE [LARGE SCALE GENOMIC DNA]</scope>
    <source>
        <strain evidence="2 3">TBG75A20</strain>
    </source>
</reference>
<keyword evidence="1" id="KW-0812">Transmembrane</keyword>
<evidence type="ECO:0000256" key="1">
    <source>
        <dbReference type="SAM" id="Phobius"/>
    </source>
</evidence>
<dbReference type="AlphaFoldDB" id="A0A9X7JMN6"/>
<accession>A0A9X7JMN6</accession>
<keyword evidence="3" id="KW-1185">Reference proteome</keyword>
<evidence type="ECO:0000313" key="3">
    <source>
        <dbReference type="Proteomes" id="UP000242427"/>
    </source>
</evidence>